<evidence type="ECO:0000256" key="2">
    <source>
        <dbReference type="ARBA" id="ARBA00023128"/>
    </source>
</evidence>
<comment type="subcellular location">
    <subcellularLocation>
        <location evidence="1">Mitochondrion</location>
    </subcellularLocation>
</comment>
<reference evidence="3 4" key="1">
    <citation type="journal article" date="2007" name="Proc. Natl. Acad. Sci. U.S.A.">
        <title>Independent sorting-out of thousands of duplicated gene pairs in two yeast species descended from a whole-genome duplication.</title>
        <authorList>
            <person name="Scannell D.R."/>
            <person name="Frank A.C."/>
            <person name="Conant G.C."/>
            <person name="Byrne K.P."/>
            <person name="Woolfit M."/>
            <person name="Wolfe K.H."/>
        </authorList>
    </citation>
    <scope>NUCLEOTIDE SEQUENCE [LARGE SCALE GENOMIC DNA]</scope>
    <source>
        <strain evidence="4">ATCC 22028 / DSM 70294 / BCRC 21397 / CBS 2163 / NBRC 10782 / NRRL Y-8283 / UCD 57-17</strain>
    </source>
</reference>
<dbReference type="FunCoup" id="A7TMR3">
    <property type="interactions" value="35"/>
</dbReference>
<dbReference type="RefSeq" id="XP_001644335.1">
    <property type="nucleotide sequence ID" value="XM_001644285.1"/>
</dbReference>
<dbReference type="Pfam" id="PF08692">
    <property type="entry name" value="Pet20"/>
    <property type="match status" value="1"/>
</dbReference>
<dbReference type="Proteomes" id="UP000000267">
    <property type="component" value="Unassembled WGS sequence"/>
</dbReference>
<dbReference type="InParanoid" id="A7TMR3"/>
<organism evidence="4">
    <name type="scientific">Vanderwaltozyma polyspora (strain ATCC 22028 / DSM 70294 / BCRC 21397 / CBS 2163 / NBRC 10782 / NRRL Y-8283 / UCD 57-17)</name>
    <name type="common">Kluyveromyces polysporus</name>
    <dbReference type="NCBI Taxonomy" id="436907"/>
    <lineage>
        <taxon>Eukaryota</taxon>
        <taxon>Fungi</taxon>
        <taxon>Dikarya</taxon>
        <taxon>Ascomycota</taxon>
        <taxon>Saccharomycotina</taxon>
        <taxon>Saccharomycetes</taxon>
        <taxon>Saccharomycetales</taxon>
        <taxon>Saccharomycetaceae</taxon>
        <taxon>Vanderwaltozyma</taxon>
    </lineage>
</organism>
<dbReference type="AlphaFoldDB" id="A7TMR3"/>
<evidence type="ECO:0000256" key="1">
    <source>
        <dbReference type="ARBA" id="ARBA00004173"/>
    </source>
</evidence>
<evidence type="ECO:0000313" key="4">
    <source>
        <dbReference type="Proteomes" id="UP000000267"/>
    </source>
</evidence>
<evidence type="ECO:0000313" key="3">
    <source>
        <dbReference type="EMBL" id="EDO16477.1"/>
    </source>
</evidence>
<protein>
    <submittedName>
        <fullName evidence="3">Uncharacterized protein</fullName>
    </submittedName>
</protein>
<keyword evidence="4" id="KW-1185">Reference proteome</keyword>
<dbReference type="eggNOG" id="ENOG502R6CM">
    <property type="taxonomic scope" value="Eukaryota"/>
</dbReference>
<dbReference type="PhylomeDB" id="A7TMR3"/>
<proteinExistence type="predicted"/>
<dbReference type="InterPro" id="IPR014804">
    <property type="entry name" value="Pet20-like"/>
</dbReference>
<gene>
    <name evidence="3" type="ORF">Kpol_1066p44</name>
</gene>
<dbReference type="OrthoDB" id="4070119at2759"/>
<dbReference type="EMBL" id="DS480424">
    <property type="protein sequence ID" value="EDO16477.1"/>
    <property type="molecule type" value="Genomic_DNA"/>
</dbReference>
<dbReference type="GO" id="GO:0005759">
    <property type="term" value="C:mitochondrial matrix"/>
    <property type="evidence" value="ECO:0007669"/>
    <property type="project" value="EnsemblFungi"/>
</dbReference>
<name>A7TMR3_VANPO</name>
<accession>A7TMR3</accession>
<dbReference type="KEGG" id="vpo:Kpol_1066p44"/>
<dbReference type="OMA" id="PVIPWDA"/>
<keyword evidence="2" id="KW-0496">Mitochondrion</keyword>
<sequence length="479" mass="56037">MIRSPSIKNVYNRVRFPIVVQTKIPIRHYSSKNENNRIPDKGKILESNEPNIVEEKNNEKITSGGSNHKKSLILPRVPSTENIPVEEVQTDGLFAGYRPLFLGNCPIDDAEKGSELDRFLASFSDLKLLNNEDSDSKEVKIEDILEDIQNDIRNATNEDIGDNSRTRKPVVPWDASISGLIYNDRPFKNIPNEVVSKLKPFKLIVFERKIESNKQINGNKYIIMNVHNSKINDKTEMIDIYQVNKSKQLHDQIDDNTIIGVSKKTLIESKKKYDTEMIEFLTKFKFMKSDQRLLTNYVNKIDKILIKELYKLTKLTIKPFFVPFNLPLILYLPQCISSRNSLKRILRKHINDHTLPILSTIISNNTSTIQNEKFLTKFNSKSKNFINEISNELPSRYYDDQEIDCLLHKSPVPNFKRIYWLKKSKRNNIFYGKNIDKDYILDFNNEYNITRSNIKYMKYPICLYSKTLKEFFSGENYYD</sequence>
<dbReference type="HOGENOM" id="CLU_555750_0_0_1"/>
<dbReference type="GeneID" id="5544639"/>
<dbReference type="GO" id="GO:1901858">
    <property type="term" value="P:regulation of mitochondrial DNA metabolic process"/>
    <property type="evidence" value="ECO:0007669"/>
    <property type="project" value="EnsemblFungi"/>
</dbReference>